<dbReference type="Proteomes" id="UP000603708">
    <property type="component" value="Unassembled WGS sequence"/>
</dbReference>
<reference evidence="2" key="2">
    <citation type="submission" date="2020-09" db="EMBL/GenBank/DDBJ databases">
        <authorList>
            <person name="Sun Q."/>
            <person name="Ohkuma M."/>
        </authorList>
    </citation>
    <scope>NUCLEOTIDE SEQUENCE</scope>
    <source>
        <strain evidence="2">JCM 5069</strain>
    </source>
</reference>
<name>A0A919GMA5_9ACTN</name>
<keyword evidence="3" id="KW-1185">Reference proteome</keyword>
<evidence type="ECO:0000313" key="3">
    <source>
        <dbReference type="Proteomes" id="UP000603708"/>
    </source>
</evidence>
<evidence type="ECO:0000313" key="2">
    <source>
        <dbReference type="EMBL" id="GHH86325.1"/>
    </source>
</evidence>
<organism evidence="2 3">
    <name type="scientific">Streptomyces sulfonofaciens</name>
    <dbReference type="NCBI Taxonomy" id="68272"/>
    <lineage>
        <taxon>Bacteria</taxon>
        <taxon>Bacillati</taxon>
        <taxon>Actinomycetota</taxon>
        <taxon>Actinomycetes</taxon>
        <taxon>Kitasatosporales</taxon>
        <taxon>Streptomycetaceae</taxon>
        <taxon>Streptomyces</taxon>
    </lineage>
</organism>
<comment type="caution">
    <text evidence="2">The sequence shown here is derived from an EMBL/GenBank/DDBJ whole genome shotgun (WGS) entry which is preliminary data.</text>
</comment>
<sequence>MHGDSAGPVAGAEGSPSGGRVDEHAAEREHIARAATYSHITDPVLKEQYEKVIAAGGRIAGPAAEALLANQLGEETVRWLKSNFSKTELELGHCLRTPAEGPCACGLYLRCSKFFTTSEYAPQLRHRLATEQQLINDAVERGWPREVERHTTISGRICELLAELGESTSPDAPRDA</sequence>
<feature type="region of interest" description="Disordered" evidence="1">
    <location>
        <begin position="1"/>
        <end position="23"/>
    </location>
</feature>
<proteinExistence type="predicted"/>
<accession>A0A919GMA5</accession>
<dbReference type="AlphaFoldDB" id="A0A919GMA5"/>
<reference evidence="2" key="1">
    <citation type="journal article" date="2014" name="Int. J. Syst. Evol. Microbiol.">
        <title>Complete genome sequence of Corynebacterium casei LMG S-19264T (=DSM 44701T), isolated from a smear-ripened cheese.</title>
        <authorList>
            <consortium name="US DOE Joint Genome Institute (JGI-PGF)"/>
            <person name="Walter F."/>
            <person name="Albersmeier A."/>
            <person name="Kalinowski J."/>
            <person name="Ruckert C."/>
        </authorList>
    </citation>
    <scope>NUCLEOTIDE SEQUENCE</scope>
    <source>
        <strain evidence="2">JCM 5069</strain>
    </source>
</reference>
<dbReference type="EMBL" id="BNCD01000022">
    <property type="protein sequence ID" value="GHH86325.1"/>
    <property type="molecule type" value="Genomic_DNA"/>
</dbReference>
<gene>
    <name evidence="2" type="ORF">GCM10018793_57760</name>
</gene>
<evidence type="ECO:0000256" key="1">
    <source>
        <dbReference type="SAM" id="MobiDB-lite"/>
    </source>
</evidence>
<protein>
    <submittedName>
        <fullName evidence="2">Uncharacterized protein</fullName>
    </submittedName>
</protein>